<dbReference type="InterPro" id="IPR044527">
    <property type="entry name" value="NrtA/CpmA_ABC-bd_dom"/>
</dbReference>
<comment type="subcellular location">
    <subcellularLocation>
        <location evidence="1">Endomembrane system</location>
    </subcellularLocation>
</comment>
<dbReference type="Gene3D" id="3.40.190.10">
    <property type="entry name" value="Periplasmic binding protein-like II"/>
    <property type="match status" value="2"/>
</dbReference>
<reference evidence="6 7" key="1">
    <citation type="submission" date="2023-05" db="EMBL/GenBank/DDBJ databases">
        <title>The complete genome of Acinetobacter sp. nov KCTC 92772.</title>
        <authorList>
            <person name="Zhou G."/>
        </authorList>
    </citation>
    <scope>NUCLEOTIDE SEQUENCE [LARGE SCALE GENOMIC DNA]</scope>
    <source>
        <strain evidence="6 7">KCTC 92772</strain>
    </source>
</reference>
<dbReference type="Proteomes" id="UP001229836">
    <property type="component" value="Chromosome"/>
</dbReference>
<evidence type="ECO:0000256" key="4">
    <source>
        <dbReference type="ARBA" id="ARBA00022519"/>
    </source>
</evidence>
<protein>
    <submittedName>
        <fullName evidence="6">ABC transporter substrate-binding protein</fullName>
    </submittedName>
</protein>
<dbReference type="CDD" id="cd13553">
    <property type="entry name" value="PBP2_NrtA_CpmA_like"/>
    <property type="match status" value="1"/>
</dbReference>
<organism evidence="6 7">
    <name type="scientific">Acinetobacter corruptisaponis</name>
    <dbReference type="NCBI Taxonomy" id="3045147"/>
    <lineage>
        <taxon>Bacteria</taxon>
        <taxon>Pseudomonadati</taxon>
        <taxon>Pseudomonadota</taxon>
        <taxon>Gammaproteobacteria</taxon>
        <taxon>Moraxellales</taxon>
        <taxon>Moraxellaceae</taxon>
        <taxon>Acinetobacter</taxon>
    </lineage>
</organism>
<evidence type="ECO:0000313" key="7">
    <source>
        <dbReference type="Proteomes" id="UP001229836"/>
    </source>
</evidence>
<evidence type="ECO:0000256" key="2">
    <source>
        <dbReference type="ARBA" id="ARBA00022448"/>
    </source>
</evidence>
<keyword evidence="4" id="KW-0997">Cell inner membrane</keyword>
<dbReference type="Pfam" id="PF13379">
    <property type="entry name" value="NMT1_2"/>
    <property type="match status" value="1"/>
</dbReference>
<dbReference type="PANTHER" id="PTHR30024">
    <property type="entry name" value="ALIPHATIC SULFONATES-BINDING PROTEIN-RELATED"/>
    <property type="match status" value="1"/>
</dbReference>
<keyword evidence="3" id="KW-1003">Cell membrane</keyword>
<proteinExistence type="predicted"/>
<sequence>MSHLVELEKVEKTELQLGYIPLLDCVALLWAKHRGFFDDAGLDVTLVREASWASLRDRLAFGLLDAAHCLSAMLPAAAVGADQIGIPLQTPLVLSENRAFISLSQKLCYELDIQKHDSAETSAKKLLSHIKQNHTVSLAHVFKHSIHHYCLREWLTLADPELAQSIQMKTLPPPYMVEALSNHLVDGFCVGEPWNTQAELQGLSHIVCSSQDIIPNVADKVLAVTQEWAQQHPNTLVALTGAILKAQQELRELDDFAPIWQLLIEFDVIQFNCSTEVHVEKYYTIQNIVRNFVQENAEPKLSDFEWLFQQMQKWNGSDQDVKFVTHQAQNCLLPDIHHTALQTIKQ</sequence>
<evidence type="ECO:0000256" key="1">
    <source>
        <dbReference type="ARBA" id="ARBA00004308"/>
    </source>
</evidence>
<keyword evidence="7" id="KW-1185">Reference proteome</keyword>
<dbReference type="RefSeq" id="WP_283267876.1">
    <property type="nucleotide sequence ID" value="NZ_CP125669.1"/>
</dbReference>
<dbReference type="SUPFAM" id="SSF53850">
    <property type="entry name" value="Periplasmic binding protein-like II"/>
    <property type="match status" value="1"/>
</dbReference>
<evidence type="ECO:0000256" key="5">
    <source>
        <dbReference type="ARBA" id="ARBA00023136"/>
    </source>
</evidence>
<evidence type="ECO:0000256" key="3">
    <source>
        <dbReference type="ARBA" id="ARBA00022475"/>
    </source>
</evidence>
<keyword evidence="5" id="KW-0472">Membrane</keyword>
<gene>
    <name evidence="6" type="ORF">QLH32_02195</name>
</gene>
<evidence type="ECO:0000313" key="6">
    <source>
        <dbReference type="EMBL" id="WHP06302.1"/>
    </source>
</evidence>
<name>A0ABY8S3J8_9GAMM</name>
<dbReference type="PANTHER" id="PTHR30024:SF43">
    <property type="entry name" value="BLL4572 PROTEIN"/>
    <property type="match status" value="1"/>
</dbReference>
<dbReference type="EMBL" id="CP125669">
    <property type="protein sequence ID" value="WHP06302.1"/>
    <property type="molecule type" value="Genomic_DNA"/>
</dbReference>
<keyword evidence="2" id="KW-0813">Transport</keyword>
<accession>A0ABY8S3J8</accession>